<evidence type="ECO:0000313" key="2">
    <source>
        <dbReference type="Proteomes" id="UP000095287"/>
    </source>
</evidence>
<dbReference type="AlphaFoldDB" id="A0A1I8A313"/>
<protein>
    <submittedName>
        <fullName evidence="3">Uncharacterized protein</fullName>
    </submittedName>
</protein>
<dbReference type="WBParaSite" id="L893_g32502.t1">
    <property type="protein sequence ID" value="L893_g32502.t1"/>
    <property type="gene ID" value="L893_g32502"/>
</dbReference>
<name>A0A1I8A313_9BILA</name>
<sequence>MDERTLFQSQSSSRTSSSHTLKAHKETFRTDPLRFGRHVACKHLSSTACSNGLRSMVLFDVNEAEGFLLIRSNMTMQIGVLTPVQKILSGTVVDY</sequence>
<proteinExistence type="predicted"/>
<reference evidence="3" key="1">
    <citation type="submission" date="2016-11" db="UniProtKB">
        <authorList>
            <consortium name="WormBaseParasite"/>
        </authorList>
    </citation>
    <scope>IDENTIFICATION</scope>
</reference>
<evidence type="ECO:0000256" key="1">
    <source>
        <dbReference type="SAM" id="MobiDB-lite"/>
    </source>
</evidence>
<organism evidence="2 3">
    <name type="scientific">Steinernema glaseri</name>
    <dbReference type="NCBI Taxonomy" id="37863"/>
    <lineage>
        <taxon>Eukaryota</taxon>
        <taxon>Metazoa</taxon>
        <taxon>Ecdysozoa</taxon>
        <taxon>Nematoda</taxon>
        <taxon>Chromadorea</taxon>
        <taxon>Rhabditida</taxon>
        <taxon>Tylenchina</taxon>
        <taxon>Panagrolaimomorpha</taxon>
        <taxon>Strongyloidoidea</taxon>
        <taxon>Steinernematidae</taxon>
        <taxon>Steinernema</taxon>
    </lineage>
</organism>
<feature type="compositionally biased region" description="Low complexity" evidence="1">
    <location>
        <begin position="8"/>
        <end position="18"/>
    </location>
</feature>
<evidence type="ECO:0000313" key="3">
    <source>
        <dbReference type="WBParaSite" id="L893_g32502.t1"/>
    </source>
</evidence>
<accession>A0A1I8A313</accession>
<keyword evidence="2" id="KW-1185">Reference proteome</keyword>
<feature type="region of interest" description="Disordered" evidence="1">
    <location>
        <begin position="1"/>
        <end position="23"/>
    </location>
</feature>
<dbReference type="Proteomes" id="UP000095287">
    <property type="component" value="Unplaced"/>
</dbReference>